<evidence type="ECO:0000313" key="1">
    <source>
        <dbReference type="EMBL" id="KAK3215494.1"/>
    </source>
</evidence>
<protein>
    <submittedName>
        <fullName evidence="1">Uncharacterized protein</fullName>
    </submittedName>
</protein>
<name>A0AAN6M343_9PLEO</name>
<comment type="caution">
    <text evidence="1">The sequence shown here is derived from an EMBL/GenBank/DDBJ whole genome shotgun (WGS) entry which is preliminary data.</text>
</comment>
<keyword evidence="2" id="KW-1185">Reference proteome</keyword>
<dbReference type="Proteomes" id="UP001280581">
    <property type="component" value="Unassembled WGS sequence"/>
</dbReference>
<dbReference type="AlphaFoldDB" id="A0AAN6M343"/>
<evidence type="ECO:0000313" key="2">
    <source>
        <dbReference type="Proteomes" id="UP001280581"/>
    </source>
</evidence>
<organism evidence="1 2">
    <name type="scientific">Pseudopithomyces chartarum</name>
    <dbReference type="NCBI Taxonomy" id="1892770"/>
    <lineage>
        <taxon>Eukaryota</taxon>
        <taxon>Fungi</taxon>
        <taxon>Dikarya</taxon>
        <taxon>Ascomycota</taxon>
        <taxon>Pezizomycotina</taxon>
        <taxon>Dothideomycetes</taxon>
        <taxon>Pleosporomycetidae</taxon>
        <taxon>Pleosporales</taxon>
        <taxon>Massarineae</taxon>
        <taxon>Didymosphaeriaceae</taxon>
        <taxon>Pseudopithomyces</taxon>
    </lineage>
</organism>
<sequence>MDVPAQSGMTSSTGLIKDWPIFCRKHYQHSNLVENLWHDKQYILFFVCVLGLSSAESTTNERLITRSYGKLARSHWSCAEIHPCSKWHCKQYTPFLLPACMVAQKYEYLNPSTVMEVERFLDNVANELGSWDRG</sequence>
<proteinExistence type="predicted"/>
<dbReference type="EMBL" id="WVTA01000002">
    <property type="protein sequence ID" value="KAK3215494.1"/>
    <property type="molecule type" value="Genomic_DNA"/>
</dbReference>
<gene>
    <name evidence="1" type="ORF">GRF29_8g178494</name>
</gene>
<reference evidence="1 2" key="1">
    <citation type="submission" date="2021-02" db="EMBL/GenBank/DDBJ databases">
        <title>Genome assembly of Pseudopithomyces chartarum.</title>
        <authorList>
            <person name="Jauregui R."/>
            <person name="Singh J."/>
            <person name="Voisey C."/>
        </authorList>
    </citation>
    <scope>NUCLEOTIDE SEQUENCE [LARGE SCALE GENOMIC DNA]</scope>
    <source>
        <strain evidence="1 2">AGR01</strain>
    </source>
</reference>
<accession>A0AAN6M343</accession>